<feature type="binding site" evidence="1">
    <location>
        <position position="186"/>
    </location>
    <ligand>
        <name>Zn(2+)</name>
        <dbReference type="ChEBI" id="CHEBI:29105"/>
    </ligand>
</feature>
<organism evidence="2 3">
    <name type="scientific">Actinoplanes awajinensis subsp. mycoplanecinus</name>
    <dbReference type="NCBI Taxonomy" id="135947"/>
    <lineage>
        <taxon>Bacteria</taxon>
        <taxon>Bacillati</taxon>
        <taxon>Actinomycetota</taxon>
        <taxon>Actinomycetes</taxon>
        <taxon>Micromonosporales</taxon>
        <taxon>Micromonosporaceae</taxon>
        <taxon>Actinoplanes</taxon>
    </lineage>
</organism>
<dbReference type="Pfam" id="PF03352">
    <property type="entry name" value="Adenine_glyco"/>
    <property type="match status" value="1"/>
</dbReference>
<dbReference type="InterPro" id="IPR005019">
    <property type="entry name" value="Adenine_glyco"/>
</dbReference>
<feature type="binding site" evidence="1">
    <location>
        <position position="28"/>
    </location>
    <ligand>
        <name>Zn(2+)</name>
        <dbReference type="ChEBI" id="CHEBI:29105"/>
    </ligand>
</feature>
<dbReference type="GO" id="GO:0008725">
    <property type="term" value="F:DNA-3-methyladenine glycosylase activity"/>
    <property type="evidence" value="ECO:0007669"/>
    <property type="project" value="InterPro"/>
</dbReference>
<name>A0A117MPZ2_9ACTN</name>
<evidence type="ECO:0000313" key="3">
    <source>
        <dbReference type="Proteomes" id="UP000053244"/>
    </source>
</evidence>
<dbReference type="Gene3D" id="1.10.340.30">
    <property type="entry name" value="Hypothetical protein, domain 2"/>
    <property type="match status" value="1"/>
</dbReference>
<dbReference type="RefSeq" id="WP_067697601.1">
    <property type="nucleotide sequence ID" value="NZ_LLZH01000280.1"/>
</dbReference>
<keyword evidence="1" id="KW-0479">Metal-binding</keyword>
<dbReference type="Proteomes" id="UP000053244">
    <property type="component" value="Unassembled WGS sequence"/>
</dbReference>
<keyword evidence="3" id="KW-1185">Reference proteome</keyword>
<dbReference type="AlphaFoldDB" id="A0A117MPZ2"/>
<sequence>MTADLAIGDDGRARCFWGGSSPEYAAYHDTEWGRPVRGDDALFERLTLEAFQSGLSWITILRKRPAFRAAFDDFSIAKVAAYTEADVARLMADEGIVRNRMKVDAALHNARVAAELAPGELTELLWSFAPEKRPRPAGRGAVPAITAESTALAKTLKKRGLKFVGPTTAYALMQATGMVDDHLIGCWVPVMG</sequence>
<evidence type="ECO:0000313" key="2">
    <source>
        <dbReference type="EMBL" id="KUL29379.1"/>
    </source>
</evidence>
<dbReference type="PANTHER" id="PTHR30037:SF4">
    <property type="entry name" value="DNA-3-METHYLADENINE GLYCOSYLASE I"/>
    <property type="match status" value="1"/>
</dbReference>
<dbReference type="SUPFAM" id="SSF48150">
    <property type="entry name" value="DNA-glycosylase"/>
    <property type="match status" value="1"/>
</dbReference>
<proteinExistence type="predicted"/>
<dbReference type="OrthoDB" id="9807664at2"/>
<dbReference type="InterPro" id="IPR004597">
    <property type="entry name" value="Tag"/>
</dbReference>
<dbReference type="EMBL" id="LLZH01000280">
    <property type="protein sequence ID" value="KUL29379.1"/>
    <property type="molecule type" value="Genomic_DNA"/>
</dbReference>
<dbReference type="InterPro" id="IPR011257">
    <property type="entry name" value="DNA_glycosylase"/>
</dbReference>
<protein>
    <submittedName>
        <fullName evidence="2">3-methyladenine DNA glycosylase</fullName>
    </submittedName>
</protein>
<evidence type="ECO:0000256" key="1">
    <source>
        <dbReference type="PIRSR" id="PIRSR604597-1"/>
    </source>
</evidence>
<feature type="binding site" evidence="1">
    <location>
        <position position="182"/>
    </location>
    <ligand>
        <name>Zn(2+)</name>
        <dbReference type="ChEBI" id="CHEBI:29105"/>
    </ligand>
</feature>
<dbReference type="GO" id="GO:0046872">
    <property type="term" value="F:metal ion binding"/>
    <property type="evidence" value="ECO:0007669"/>
    <property type="project" value="UniProtKB-KW"/>
</dbReference>
<dbReference type="PANTHER" id="PTHR30037">
    <property type="entry name" value="DNA-3-METHYLADENINE GLYCOSYLASE 1"/>
    <property type="match status" value="1"/>
</dbReference>
<accession>A0A117MPZ2</accession>
<dbReference type="NCBIfam" id="TIGR00624">
    <property type="entry name" value="tag"/>
    <property type="match status" value="1"/>
</dbReference>
<dbReference type="GO" id="GO:0006284">
    <property type="term" value="P:base-excision repair"/>
    <property type="evidence" value="ECO:0007669"/>
    <property type="project" value="InterPro"/>
</dbReference>
<dbReference type="InterPro" id="IPR052891">
    <property type="entry name" value="DNA-3mA_glycosylase"/>
</dbReference>
<keyword evidence="1" id="KW-0862">Zinc</keyword>
<comment type="caution">
    <text evidence="2">The sequence shown here is derived from an EMBL/GenBank/DDBJ whole genome shotgun (WGS) entry which is preliminary data.</text>
</comment>
<reference evidence="2 3" key="1">
    <citation type="submission" date="2015-10" db="EMBL/GenBank/DDBJ databases">
        <authorList>
            <person name="Gilbert D.G."/>
        </authorList>
    </citation>
    <scope>NUCLEOTIDE SEQUENCE [LARGE SCALE GENOMIC DNA]</scope>
    <source>
        <strain evidence="2 3">NRRL B-16712</strain>
    </source>
</reference>
<feature type="binding site" evidence="1">
    <location>
        <position position="15"/>
    </location>
    <ligand>
        <name>Zn(2+)</name>
        <dbReference type="ChEBI" id="CHEBI:29105"/>
    </ligand>
</feature>
<gene>
    <name evidence="2" type="ORF">ADL15_28475</name>
</gene>